<gene>
    <name evidence="1" type="ORF">BU25DRAFT_475785</name>
</gene>
<organism evidence="1 2">
    <name type="scientific">Macroventuria anomochaeta</name>
    <dbReference type="NCBI Taxonomy" id="301207"/>
    <lineage>
        <taxon>Eukaryota</taxon>
        <taxon>Fungi</taxon>
        <taxon>Dikarya</taxon>
        <taxon>Ascomycota</taxon>
        <taxon>Pezizomycotina</taxon>
        <taxon>Dothideomycetes</taxon>
        <taxon>Pleosporomycetidae</taxon>
        <taxon>Pleosporales</taxon>
        <taxon>Pleosporineae</taxon>
        <taxon>Didymellaceae</taxon>
        <taxon>Macroventuria</taxon>
    </lineage>
</organism>
<reference evidence="1" key="1">
    <citation type="journal article" date="2020" name="Stud. Mycol.">
        <title>101 Dothideomycetes genomes: a test case for predicting lifestyles and emergence of pathogens.</title>
        <authorList>
            <person name="Haridas S."/>
            <person name="Albert R."/>
            <person name="Binder M."/>
            <person name="Bloem J."/>
            <person name="Labutti K."/>
            <person name="Salamov A."/>
            <person name="Andreopoulos B."/>
            <person name="Baker S."/>
            <person name="Barry K."/>
            <person name="Bills G."/>
            <person name="Bluhm B."/>
            <person name="Cannon C."/>
            <person name="Castanera R."/>
            <person name="Culley D."/>
            <person name="Daum C."/>
            <person name="Ezra D."/>
            <person name="Gonzalez J."/>
            <person name="Henrissat B."/>
            <person name="Kuo A."/>
            <person name="Liang C."/>
            <person name="Lipzen A."/>
            <person name="Lutzoni F."/>
            <person name="Magnuson J."/>
            <person name="Mondo S."/>
            <person name="Nolan M."/>
            <person name="Ohm R."/>
            <person name="Pangilinan J."/>
            <person name="Park H.-J."/>
            <person name="Ramirez L."/>
            <person name="Alfaro M."/>
            <person name="Sun H."/>
            <person name="Tritt A."/>
            <person name="Yoshinaga Y."/>
            <person name="Zwiers L.-H."/>
            <person name="Turgeon B."/>
            <person name="Goodwin S."/>
            <person name="Spatafora J."/>
            <person name="Crous P."/>
            <person name="Grigoriev I."/>
        </authorList>
    </citation>
    <scope>NUCLEOTIDE SEQUENCE</scope>
    <source>
        <strain evidence="1">CBS 525.71</strain>
    </source>
</reference>
<comment type="caution">
    <text evidence="1">The sequence shown here is derived from an EMBL/GenBank/DDBJ whole genome shotgun (WGS) entry which is preliminary data.</text>
</comment>
<protein>
    <submittedName>
        <fullName evidence="1">Uncharacterized protein</fullName>
    </submittedName>
</protein>
<evidence type="ECO:0000313" key="1">
    <source>
        <dbReference type="EMBL" id="KAF2632318.1"/>
    </source>
</evidence>
<dbReference type="EMBL" id="MU006703">
    <property type="protein sequence ID" value="KAF2632318.1"/>
    <property type="molecule type" value="Genomic_DNA"/>
</dbReference>
<keyword evidence="2" id="KW-1185">Reference proteome</keyword>
<dbReference type="Proteomes" id="UP000799754">
    <property type="component" value="Unassembled WGS sequence"/>
</dbReference>
<sequence length="149" mass="16765">MMQFYAFDVIGEITVGSQFGLMEDSGDKSGIIEAIDESLEYGAIIGLVLEWHRWIGMTADKLGLEPNIRSKLNFVNHRLDNRVSGRTKSSEDRSDFLDKMLPMEQEGKATRFHTQQVAPQIIAAGSDMTVIAYLAMYPNTLVVLRHELD</sequence>
<name>A0ACB6SG56_9PLEO</name>
<proteinExistence type="predicted"/>
<accession>A0ACB6SG56</accession>
<evidence type="ECO:0000313" key="2">
    <source>
        <dbReference type="Proteomes" id="UP000799754"/>
    </source>
</evidence>